<reference evidence="3 4" key="1">
    <citation type="journal article" date="2015" name="Environ. Microbiol.">
        <title>Genome analyses suggest the presence of polyploidy and recent human-driven expansions in eight global populations of the honeybee pathogen Nosema ceranae.</title>
        <authorList>
            <person name="Pelin A."/>
            <person name="Selman M."/>
            <person name="Aris-Brosou S."/>
            <person name="Farinelli L."/>
            <person name="Corradi N."/>
        </authorList>
    </citation>
    <scope>NUCLEOTIDE SEQUENCE [LARGE SCALE GENOMIC DNA]</scope>
    <source>
        <strain evidence="3 4">PA08 1199</strain>
    </source>
</reference>
<evidence type="ECO:0000256" key="1">
    <source>
        <dbReference type="SAM" id="MobiDB-lite"/>
    </source>
</evidence>
<keyword evidence="2" id="KW-0472">Membrane</keyword>
<proteinExistence type="predicted"/>
<keyword evidence="2" id="KW-1133">Transmembrane helix</keyword>
<comment type="caution">
    <text evidence="3">The sequence shown here is derived from an EMBL/GenBank/DDBJ whole genome shotgun (WGS) entry which is preliminary data.</text>
</comment>
<evidence type="ECO:0000313" key="4">
    <source>
        <dbReference type="Proteomes" id="UP000034350"/>
    </source>
</evidence>
<accession>A0A0F9WND3</accession>
<dbReference type="EMBL" id="JPQZ01000063">
    <property type="protein sequence ID" value="KKO74523.1"/>
    <property type="molecule type" value="Genomic_DNA"/>
</dbReference>
<keyword evidence="4" id="KW-1185">Reference proteome</keyword>
<feature type="region of interest" description="Disordered" evidence="1">
    <location>
        <begin position="48"/>
        <end position="107"/>
    </location>
</feature>
<dbReference type="GeneID" id="36321127"/>
<sequence length="107" mass="11336">MADTEQQTGNNEETQIGGFGLKKIFLFIGLVVLVALVTVVSLMFFFSDEGNGTKPEALAKGDDEGDSQASLKSKKSSGSKSSSATDEESKGKKSSKFAEIIDHSLVN</sequence>
<dbReference type="VEuPathDB" id="MicrosporidiaDB:AAJ76_630009567"/>
<keyword evidence="2" id="KW-0812">Transmembrane</keyword>
<gene>
    <name evidence="3" type="ORF">AAJ76_630009567</name>
</gene>
<feature type="transmembrane region" description="Helical" evidence="2">
    <location>
        <begin position="24"/>
        <end position="46"/>
    </location>
</feature>
<organism evidence="3 4">
    <name type="scientific">Vairimorpha ceranae</name>
    <dbReference type="NCBI Taxonomy" id="40302"/>
    <lineage>
        <taxon>Eukaryota</taxon>
        <taxon>Fungi</taxon>
        <taxon>Fungi incertae sedis</taxon>
        <taxon>Microsporidia</taxon>
        <taxon>Nosematidae</taxon>
        <taxon>Vairimorpha</taxon>
    </lineage>
</organism>
<dbReference type="AlphaFoldDB" id="A0A0F9WND3"/>
<name>A0A0F9WND3_9MICR</name>
<protein>
    <submittedName>
        <fullName evidence="3">Uncharacterized protein</fullName>
    </submittedName>
</protein>
<dbReference type="Proteomes" id="UP000034350">
    <property type="component" value="Unassembled WGS sequence"/>
</dbReference>
<evidence type="ECO:0000256" key="2">
    <source>
        <dbReference type="SAM" id="Phobius"/>
    </source>
</evidence>
<evidence type="ECO:0000313" key="3">
    <source>
        <dbReference type="EMBL" id="KKO74523.1"/>
    </source>
</evidence>
<dbReference type="VEuPathDB" id="MicrosporidiaDB:G9O61_00g022520"/>
<dbReference type="RefSeq" id="XP_024330265.1">
    <property type="nucleotide sequence ID" value="XM_024476176.1"/>
</dbReference>